<keyword evidence="2" id="KW-0732">Signal</keyword>
<dbReference type="EMBL" id="JACOOK010000006">
    <property type="protein sequence ID" value="MBC5617476.1"/>
    <property type="molecule type" value="Genomic_DNA"/>
</dbReference>
<evidence type="ECO:0000313" key="4">
    <source>
        <dbReference type="Proteomes" id="UP000636891"/>
    </source>
</evidence>
<dbReference type="RefSeq" id="WP_118656608.1">
    <property type="nucleotide sequence ID" value="NZ_JACOOK010000006.1"/>
</dbReference>
<evidence type="ECO:0000256" key="1">
    <source>
        <dbReference type="SAM" id="MobiDB-lite"/>
    </source>
</evidence>
<protein>
    <recommendedName>
        <fullName evidence="5">Bacterial surface antigen (D15) domain-containing protein</fullName>
    </recommendedName>
</protein>
<keyword evidence="4" id="KW-1185">Reference proteome</keyword>
<accession>A0ABR7CP81</accession>
<proteinExistence type="predicted"/>
<dbReference type="Proteomes" id="UP000636891">
    <property type="component" value="Unassembled WGS sequence"/>
</dbReference>
<evidence type="ECO:0000313" key="3">
    <source>
        <dbReference type="EMBL" id="MBC5617476.1"/>
    </source>
</evidence>
<reference evidence="3 4" key="1">
    <citation type="submission" date="2020-08" db="EMBL/GenBank/DDBJ databases">
        <title>Genome public.</title>
        <authorList>
            <person name="Liu C."/>
            <person name="Sun Q."/>
        </authorList>
    </citation>
    <scope>NUCLEOTIDE SEQUENCE [LARGE SCALE GENOMIC DNA]</scope>
    <source>
        <strain evidence="3 4">New-7</strain>
    </source>
</reference>
<organism evidence="3 4">
    <name type="scientific">Alistipes hominis</name>
    <dbReference type="NCBI Taxonomy" id="2763015"/>
    <lineage>
        <taxon>Bacteria</taxon>
        <taxon>Pseudomonadati</taxon>
        <taxon>Bacteroidota</taxon>
        <taxon>Bacteroidia</taxon>
        <taxon>Bacteroidales</taxon>
        <taxon>Rikenellaceae</taxon>
        <taxon>Alistipes</taxon>
    </lineage>
</organism>
<gene>
    <name evidence="3" type="ORF">H8S08_10675</name>
</gene>
<evidence type="ECO:0008006" key="5">
    <source>
        <dbReference type="Google" id="ProtNLM"/>
    </source>
</evidence>
<evidence type="ECO:0000256" key="2">
    <source>
        <dbReference type="SAM" id="SignalP"/>
    </source>
</evidence>
<feature type="chain" id="PRO_5046461767" description="Bacterial surface antigen (D15) domain-containing protein" evidence="2">
    <location>
        <begin position="23"/>
        <end position="521"/>
    </location>
</feature>
<dbReference type="Gene3D" id="2.40.160.50">
    <property type="entry name" value="membrane protein fhac: a member of the omp85/tpsb transporter family"/>
    <property type="match status" value="1"/>
</dbReference>
<feature type="region of interest" description="Disordered" evidence="1">
    <location>
        <begin position="31"/>
        <end position="57"/>
    </location>
</feature>
<comment type="caution">
    <text evidence="3">The sequence shown here is derived from an EMBL/GenBank/DDBJ whole genome shotgun (WGS) entry which is preliminary data.</text>
</comment>
<sequence>MQIFRKVLVVFLLLGTAAVLQAQELSSRQTATNDSLKLRRDEKGGVAGMADPQKTSASFPSVKQLTGSFQQESASDIDAFQDTVSRHKKNFIARIIDYYGRSNVDRTFEKKLDWSIAPGPNYSSDVGFGIGFLIAGLYRLDRTDSTTMPSNFAVYGNVTTQKFALLRVSGTNIFKQNRYRVSYSGAMVYFPGAFYGVGYDAGKAGYVQELTTTMYKVRASGGVRIAPKAYAGMTFSLDYTGAKSKKSSATERSFLYYESVVDKVLQESGGTIGGAQEAYDRLDAQEKAVFNGYSYGDGKRLYDAWRNGYYDPAKADPFDNYVGSTGENPNAMNVGLGAFLQYDSRDVLTSPYKGIFFNLDIKYFPRWLGNSLHTFGKIQVTFDWYQKTWKGCVLAYDLYGNFTMGVPSWHMYSSLGGMERMRGYYEGRYRDRNCVMTQVELRQRVYRRHGVAAWIGAGNVWGVDSFAWNHTLCSFGVGYRFEFKKRMNIRLDYGWGAHGNPNFHWDKKRCTAFLFTASEAF</sequence>
<name>A0ABR7CP81_9BACT</name>
<feature type="signal peptide" evidence="2">
    <location>
        <begin position="1"/>
        <end position="22"/>
    </location>
</feature>